<dbReference type="Proteomes" id="UP000768646">
    <property type="component" value="Unassembled WGS sequence"/>
</dbReference>
<comment type="caution">
    <text evidence="1">The sequence shown here is derived from an EMBL/GenBank/DDBJ whole genome shotgun (WGS) entry which is preliminary data.</text>
</comment>
<evidence type="ECO:0000313" key="2">
    <source>
        <dbReference type="Proteomes" id="UP000768646"/>
    </source>
</evidence>
<name>A0ACB7CE41_9ASCO</name>
<keyword evidence="2" id="KW-1185">Reference proteome</keyword>
<protein>
    <submittedName>
        <fullName evidence="1">Uncharacterized protein</fullName>
    </submittedName>
</protein>
<dbReference type="EMBL" id="JABTEG010000003">
    <property type="protein sequence ID" value="KAG4305640.1"/>
    <property type="molecule type" value="Genomic_DNA"/>
</dbReference>
<gene>
    <name evidence="1" type="ORF">PORY_001196</name>
</gene>
<accession>A0ACB7CE41</accession>
<proteinExistence type="predicted"/>
<organism evidence="1 2">
    <name type="scientific">Pneumocystis oryctolagi</name>
    <dbReference type="NCBI Taxonomy" id="42067"/>
    <lineage>
        <taxon>Eukaryota</taxon>
        <taxon>Fungi</taxon>
        <taxon>Dikarya</taxon>
        <taxon>Ascomycota</taxon>
        <taxon>Taphrinomycotina</taxon>
        <taxon>Pneumocystomycetes</taxon>
        <taxon>Pneumocystaceae</taxon>
        <taxon>Pneumocystis</taxon>
    </lineage>
</organism>
<sequence>MDKLKEKICSLRMEAEEANARADEASLRVKQLEHELALKEQENMSLMHKNEILESEIERLEQQLMEAKTAVEDETGSRNMSESLQKKIQLLEEELEENDINLRKTTEKLRHMDVKSEYFERKVHVLEKERDDIEAKYEEMLKKYECVKAELDDSLDIDKHTKYHLRHLDFLPHHYLYADTSRISIAFFCLSSLDLLGSLETSTTPLQRKNWIEWIYSFQASNGFRDWISTNYCPSLYRDFAHTASTYFAICILLILKDDMKRLNRKNIIKHLSNLQNEDGSFRPCIGDGQDISSFEKTDIRFAYCAIAILYVLKCKNVDKIIRVDSLLNYIQSCKSYDHGFAENPNNESHGDNLCILIAYVLIYFKAGYTYCAITSLTLLKDMLPTISEKVSSIFSEKTVKWLLKRQLSNSEDFGGFEGRTNKSSDTCYSFWVGGALKCLWNSIDLVSKEHSRNFLLKRIHSIGGFEKCEGEYPDVMHSYFGLAALSIFGNEKLEEIHPALGISKKSLQNSRIQSEDYV</sequence>
<evidence type="ECO:0000313" key="1">
    <source>
        <dbReference type="EMBL" id="KAG4305640.1"/>
    </source>
</evidence>
<reference evidence="1 2" key="1">
    <citation type="journal article" date="2021" name="Commun. Biol.">
        <title>Genomic insights into the host specific adaptation of the Pneumocystis genus.</title>
        <authorList>
            <person name="Cisse O.H."/>
            <person name="Ma L."/>
            <person name="Dekker J.P."/>
            <person name="Khil P.P."/>
            <person name="Youn J.-H."/>
            <person name="Brenchley J.M."/>
            <person name="Blair R."/>
            <person name="Pahar B."/>
            <person name="Chabe M."/>
            <person name="Van Rompay K.K.A."/>
            <person name="Keesler R."/>
            <person name="Sukura A."/>
            <person name="Hirsch V."/>
            <person name="Kutty G."/>
            <person name="Liu Y."/>
            <person name="Peng L."/>
            <person name="Chen J."/>
            <person name="Song J."/>
            <person name="Weissenbacher-Lang C."/>
            <person name="Xu J."/>
            <person name="Upham N.S."/>
            <person name="Stajich J.E."/>
            <person name="Cuomo C.A."/>
            <person name="Cushion M.T."/>
            <person name="Kovacs J.A."/>
        </authorList>
    </citation>
    <scope>NUCLEOTIDE SEQUENCE [LARGE SCALE GENOMIC DNA]</scope>
    <source>
        <strain evidence="1 2">RABM</strain>
    </source>
</reference>